<reference evidence="2" key="1">
    <citation type="submission" date="2022-11" db="UniProtKB">
        <authorList>
            <consortium name="WormBaseParasite"/>
        </authorList>
    </citation>
    <scope>IDENTIFICATION</scope>
</reference>
<organism evidence="1 2">
    <name type="scientific">Panagrolaimus sp. PS1159</name>
    <dbReference type="NCBI Taxonomy" id="55785"/>
    <lineage>
        <taxon>Eukaryota</taxon>
        <taxon>Metazoa</taxon>
        <taxon>Ecdysozoa</taxon>
        <taxon>Nematoda</taxon>
        <taxon>Chromadorea</taxon>
        <taxon>Rhabditida</taxon>
        <taxon>Tylenchina</taxon>
        <taxon>Panagrolaimomorpha</taxon>
        <taxon>Panagrolaimoidea</taxon>
        <taxon>Panagrolaimidae</taxon>
        <taxon>Panagrolaimus</taxon>
    </lineage>
</organism>
<protein>
    <submittedName>
        <fullName evidence="2">Uncharacterized protein</fullName>
    </submittedName>
</protein>
<dbReference type="Proteomes" id="UP000887580">
    <property type="component" value="Unplaced"/>
</dbReference>
<evidence type="ECO:0000313" key="1">
    <source>
        <dbReference type="Proteomes" id="UP000887580"/>
    </source>
</evidence>
<evidence type="ECO:0000313" key="2">
    <source>
        <dbReference type="WBParaSite" id="PS1159_v2.g12446.t1"/>
    </source>
</evidence>
<accession>A0AC35F0E1</accession>
<dbReference type="WBParaSite" id="PS1159_v2.g12446.t1">
    <property type="protein sequence ID" value="PS1159_v2.g12446.t1"/>
    <property type="gene ID" value="PS1159_v2.g12446"/>
</dbReference>
<name>A0AC35F0E1_9BILA</name>
<sequence>MKWEKSKAWNKSVDLCFNTLTLNDKNEEEVKKKWKKDVLSDSISSTLSLHISAYENSKEITGLDTLDDGNVGFKKNKINMDKQLFPRLMIQNPFEFPRQQEENQAKKPEMMGFKTRNSLLGSGKPTPLNTIHIPNPVADSNVKFFNQEYPSNPNVQPCLVSPQMQQQQFHSHPSDLGSSVYLLSGN</sequence>
<proteinExistence type="predicted"/>